<evidence type="ECO:0000256" key="8">
    <source>
        <dbReference type="RuleBase" id="RU003346"/>
    </source>
</evidence>
<name>A0A9P6G8L4_9PLEO</name>
<feature type="transmembrane region" description="Helical" evidence="9">
    <location>
        <begin position="343"/>
        <end position="363"/>
    </location>
</feature>
<dbReference type="PROSITE" id="PS50850">
    <property type="entry name" value="MFS"/>
    <property type="match status" value="1"/>
</dbReference>
<dbReference type="InterPro" id="IPR050814">
    <property type="entry name" value="Myo-inositol_Transporter"/>
</dbReference>
<dbReference type="Gene3D" id="1.20.1250.20">
    <property type="entry name" value="MFS general substrate transporter like domains"/>
    <property type="match status" value="1"/>
</dbReference>
<feature type="transmembrane region" description="Helical" evidence="9">
    <location>
        <begin position="481"/>
        <end position="499"/>
    </location>
</feature>
<dbReference type="SUPFAM" id="SSF103473">
    <property type="entry name" value="MFS general substrate transporter"/>
    <property type="match status" value="1"/>
</dbReference>
<feature type="transmembrane region" description="Helical" evidence="9">
    <location>
        <begin position="303"/>
        <end position="323"/>
    </location>
</feature>
<dbReference type="Proteomes" id="UP000756921">
    <property type="component" value="Unassembled WGS sequence"/>
</dbReference>
<dbReference type="EMBL" id="WJXW01000014">
    <property type="protein sequence ID" value="KAF9730513.1"/>
    <property type="molecule type" value="Genomic_DNA"/>
</dbReference>
<evidence type="ECO:0000256" key="5">
    <source>
        <dbReference type="ARBA" id="ARBA00022989"/>
    </source>
</evidence>
<keyword evidence="5 9" id="KW-1133">Transmembrane helix</keyword>
<dbReference type="InterPro" id="IPR003663">
    <property type="entry name" value="Sugar/inositol_transpt"/>
</dbReference>
<evidence type="ECO:0000256" key="1">
    <source>
        <dbReference type="ARBA" id="ARBA00004141"/>
    </source>
</evidence>
<feature type="domain" description="Major facilitator superfamily (MFS) profile" evidence="10">
    <location>
        <begin position="59"/>
        <end position="503"/>
    </location>
</feature>
<feature type="transmembrane region" description="Helical" evidence="9">
    <location>
        <begin position="414"/>
        <end position="436"/>
    </location>
</feature>
<feature type="transmembrane region" description="Helical" evidence="9">
    <location>
        <begin position="152"/>
        <end position="173"/>
    </location>
</feature>
<dbReference type="GO" id="GO:0005366">
    <property type="term" value="F:myo-inositol:proton symporter activity"/>
    <property type="evidence" value="ECO:0007669"/>
    <property type="project" value="TreeGrafter"/>
</dbReference>
<gene>
    <name evidence="11" type="ORF">PMIN01_11382</name>
</gene>
<dbReference type="FunFam" id="1.20.1250.20:FF:000073">
    <property type="entry name" value="MFS myo-inositol transporter, putative"/>
    <property type="match status" value="1"/>
</dbReference>
<keyword evidence="3 8" id="KW-0813">Transport</keyword>
<dbReference type="PRINTS" id="PR00171">
    <property type="entry name" value="SUGRTRNSPORT"/>
</dbReference>
<dbReference type="NCBIfam" id="TIGR00879">
    <property type="entry name" value="SP"/>
    <property type="match status" value="1"/>
</dbReference>
<evidence type="ECO:0000256" key="6">
    <source>
        <dbReference type="ARBA" id="ARBA00023136"/>
    </source>
</evidence>
<keyword evidence="4 9" id="KW-0812">Transmembrane</keyword>
<dbReference type="PROSITE" id="PS00216">
    <property type="entry name" value="SUGAR_TRANSPORT_1"/>
    <property type="match status" value="2"/>
</dbReference>
<dbReference type="PROSITE" id="PS00217">
    <property type="entry name" value="SUGAR_TRANSPORT_2"/>
    <property type="match status" value="1"/>
</dbReference>
<accession>A0A9P6G8L4</accession>
<evidence type="ECO:0000256" key="9">
    <source>
        <dbReference type="SAM" id="Phobius"/>
    </source>
</evidence>
<protein>
    <submittedName>
        <fullName evidence="11">Myo-inositol transporter 1-like protein 3</fullName>
    </submittedName>
</protein>
<dbReference type="Pfam" id="PF00083">
    <property type="entry name" value="Sugar_tr"/>
    <property type="match status" value="1"/>
</dbReference>
<feature type="transmembrane region" description="Helical" evidence="9">
    <location>
        <begin position="55"/>
        <end position="72"/>
    </location>
</feature>
<evidence type="ECO:0000256" key="3">
    <source>
        <dbReference type="ARBA" id="ARBA00022448"/>
    </source>
</evidence>
<dbReference type="PANTHER" id="PTHR48020">
    <property type="entry name" value="PROTON MYO-INOSITOL COTRANSPORTER"/>
    <property type="match status" value="1"/>
</dbReference>
<keyword evidence="12" id="KW-1185">Reference proteome</keyword>
<dbReference type="InterPro" id="IPR020846">
    <property type="entry name" value="MFS_dom"/>
</dbReference>
<dbReference type="GO" id="GO:0016020">
    <property type="term" value="C:membrane"/>
    <property type="evidence" value="ECO:0007669"/>
    <property type="project" value="UniProtKB-SubCell"/>
</dbReference>
<dbReference type="InterPro" id="IPR005829">
    <property type="entry name" value="Sugar_transporter_CS"/>
</dbReference>
<evidence type="ECO:0000256" key="4">
    <source>
        <dbReference type="ARBA" id="ARBA00022692"/>
    </source>
</evidence>
<comment type="catalytic activity">
    <reaction evidence="7">
        <text>myo-inositol(out) + H(+)(out) = myo-inositol(in) + H(+)(in)</text>
        <dbReference type="Rhea" id="RHEA:60364"/>
        <dbReference type="ChEBI" id="CHEBI:15378"/>
        <dbReference type="ChEBI" id="CHEBI:17268"/>
    </reaction>
</comment>
<feature type="transmembrane region" description="Helical" evidence="9">
    <location>
        <begin position="99"/>
        <end position="119"/>
    </location>
</feature>
<keyword evidence="6 9" id="KW-0472">Membrane</keyword>
<sequence length="545" mass="58982">MAAYENKRDMEKKIHLDVGSNSSSEKIEKINTSENTDAAQLQELSGIEQTAASKGAWLISFVISLGGLLFGYDTGYISSVLVTIGTSFGHELSSSEQELVTSLTSGGAFVGAICAGLTADRFGRKMPIWSACIVFIIGTVLQTAAYHVAQFAVGRFVVGLGVGSAAMICPLYISELAPAKYRGRMVAFNNMSVTFGQLFASALGAGFSHVQGEGWRATVGIGAAPALLLGGLLFTCPESPRQLVAHGKMEQAEQVLLRLYPGSTEQQRRAKMASIELSIYQATQTMVDDSLWKTFKSIFKNMATLRAVGTACIIMALSQFSGFNTLMYYSATLFKIVGFNNPTGVAIAVSGANFVFSALLLVVVDRFGRRKILLVTVFGMFVCLTIAAVAFSYIPVDLHTLEVTSDQIGWPAYLLIAMIIIFIGFYASGIATIAWIGTEFIPMEVRAVGTMLNTATCWSTNIIVASTFLSMMKGITPSGAFGFYAGLMFIGWIFIIFCFPEVRGMPLEAVREVFENGFGVKYANKWQRENKEFAKMNDQGPAFGH</sequence>
<evidence type="ECO:0000256" key="2">
    <source>
        <dbReference type="ARBA" id="ARBA00010992"/>
    </source>
</evidence>
<dbReference type="AlphaFoldDB" id="A0A9P6G8L4"/>
<comment type="similarity">
    <text evidence="2 8">Belongs to the major facilitator superfamily. Sugar transporter (TC 2.A.1.1) family.</text>
</comment>
<feature type="transmembrane region" description="Helical" evidence="9">
    <location>
        <begin position="372"/>
        <end position="394"/>
    </location>
</feature>
<feature type="transmembrane region" description="Helical" evidence="9">
    <location>
        <begin position="185"/>
        <end position="208"/>
    </location>
</feature>
<feature type="transmembrane region" description="Helical" evidence="9">
    <location>
        <begin position="448"/>
        <end position="469"/>
    </location>
</feature>
<dbReference type="PANTHER" id="PTHR48020:SF22">
    <property type="entry name" value="MAJOR FACILITATOR SUPERFAMILY (MFS) PROFILE DOMAIN-CONTAINING PROTEIN-RELATED"/>
    <property type="match status" value="1"/>
</dbReference>
<dbReference type="OrthoDB" id="6339427at2759"/>
<dbReference type="InterPro" id="IPR005828">
    <property type="entry name" value="MFS_sugar_transport-like"/>
</dbReference>
<evidence type="ECO:0000256" key="7">
    <source>
        <dbReference type="ARBA" id="ARBA00049119"/>
    </source>
</evidence>
<proteinExistence type="inferred from homology"/>
<organism evidence="11 12">
    <name type="scientific">Paraphaeosphaeria minitans</name>
    <dbReference type="NCBI Taxonomy" id="565426"/>
    <lineage>
        <taxon>Eukaryota</taxon>
        <taxon>Fungi</taxon>
        <taxon>Dikarya</taxon>
        <taxon>Ascomycota</taxon>
        <taxon>Pezizomycotina</taxon>
        <taxon>Dothideomycetes</taxon>
        <taxon>Pleosporomycetidae</taxon>
        <taxon>Pleosporales</taxon>
        <taxon>Massarineae</taxon>
        <taxon>Didymosphaeriaceae</taxon>
        <taxon>Paraphaeosphaeria</taxon>
    </lineage>
</organism>
<evidence type="ECO:0000313" key="11">
    <source>
        <dbReference type="EMBL" id="KAF9730513.1"/>
    </source>
</evidence>
<feature type="transmembrane region" description="Helical" evidence="9">
    <location>
        <begin position="214"/>
        <end position="234"/>
    </location>
</feature>
<comment type="caution">
    <text evidence="11">The sequence shown here is derived from an EMBL/GenBank/DDBJ whole genome shotgun (WGS) entry which is preliminary data.</text>
</comment>
<evidence type="ECO:0000259" key="10">
    <source>
        <dbReference type="PROSITE" id="PS50850"/>
    </source>
</evidence>
<evidence type="ECO:0000313" key="12">
    <source>
        <dbReference type="Proteomes" id="UP000756921"/>
    </source>
</evidence>
<reference evidence="11" key="1">
    <citation type="journal article" date="2020" name="Mol. Plant Microbe Interact.">
        <title>Genome Sequence of the Biocontrol Agent Coniothyrium minitans strain Conio (IMI 134523).</title>
        <authorList>
            <person name="Patel D."/>
            <person name="Shittu T.A."/>
            <person name="Baroncelli R."/>
            <person name="Muthumeenakshi S."/>
            <person name="Osborne T.H."/>
            <person name="Janganan T.K."/>
            <person name="Sreenivasaprasad S."/>
        </authorList>
    </citation>
    <scope>NUCLEOTIDE SEQUENCE</scope>
    <source>
        <strain evidence="11">Conio</strain>
    </source>
</reference>
<comment type="subcellular location">
    <subcellularLocation>
        <location evidence="1">Membrane</location>
        <topology evidence="1">Multi-pass membrane protein</topology>
    </subcellularLocation>
</comment>
<dbReference type="InterPro" id="IPR036259">
    <property type="entry name" value="MFS_trans_sf"/>
</dbReference>
<feature type="transmembrane region" description="Helical" evidence="9">
    <location>
        <begin position="126"/>
        <end position="146"/>
    </location>
</feature>
<dbReference type="GO" id="GO:1904679">
    <property type="term" value="P:myo-inositol import across plasma membrane"/>
    <property type="evidence" value="ECO:0007669"/>
    <property type="project" value="TreeGrafter"/>
</dbReference>